<dbReference type="CDD" id="cd08432">
    <property type="entry name" value="PBP2_GcdR_TrpI_HvrB_AmpR_like"/>
    <property type="match status" value="1"/>
</dbReference>
<evidence type="ECO:0000313" key="7">
    <source>
        <dbReference type="Proteomes" id="UP000503017"/>
    </source>
</evidence>
<sequence>MSWDLPPLGAIRVFEAAARLGSFTKAAEELGMTQSAASYQIKVLEERAGTPLFIRKTRQIALTEAGQQLAPHATGAFSALADAWVATKGGASGVLSVTTMATFASNWLAVWLGTFQLMHPDLAVKVDTSSRLIDFGREGMDIGIRTGTGKWPGLTAHYLFKADYTPMLSPRLAESVGGIRHPEDLYKVPLCGPDDPWWKVWFEAAGVPFDPGRVIARPALGGQAYDAMAALTDQGAAILTQNLYSVLLAKGQLIKPFDIVGSDGDGYWLVHLESRRNTPKIKVFRDWVLAQTADIREQEARQTQASRAHAQLRTE</sequence>
<keyword evidence="4" id="KW-0804">Transcription</keyword>
<dbReference type="InterPro" id="IPR000847">
    <property type="entry name" value="LysR_HTH_N"/>
</dbReference>
<dbReference type="GO" id="GO:0043565">
    <property type="term" value="F:sequence-specific DNA binding"/>
    <property type="evidence" value="ECO:0007669"/>
    <property type="project" value="TreeGrafter"/>
</dbReference>
<dbReference type="SUPFAM" id="SSF53850">
    <property type="entry name" value="Periplasmic binding protein-like II"/>
    <property type="match status" value="1"/>
</dbReference>
<keyword evidence="3" id="KW-0238">DNA-binding</keyword>
<feature type="domain" description="HTH lysR-type" evidence="5">
    <location>
        <begin position="6"/>
        <end position="63"/>
    </location>
</feature>
<dbReference type="GO" id="GO:0003700">
    <property type="term" value="F:DNA-binding transcription factor activity"/>
    <property type="evidence" value="ECO:0007669"/>
    <property type="project" value="InterPro"/>
</dbReference>
<dbReference type="InterPro" id="IPR036388">
    <property type="entry name" value="WH-like_DNA-bd_sf"/>
</dbReference>
<dbReference type="AlphaFoldDB" id="A0A6M7WVM4"/>
<dbReference type="InterPro" id="IPR058163">
    <property type="entry name" value="LysR-type_TF_proteobact-type"/>
</dbReference>
<dbReference type="InterPro" id="IPR036390">
    <property type="entry name" value="WH_DNA-bd_sf"/>
</dbReference>
<evidence type="ECO:0000313" key="6">
    <source>
        <dbReference type="EMBL" id="QKD04104.1"/>
    </source>
</evidence>
<dbReference type="SUPFAM" id="SSF46785">
    <property type="entry name" value="Winged helix' DNA-binding domain"/>
    <property type="match status" value="1"/>
</dbReference>
<dbReference type="Proteomes" id="UP000503017">
    <property type="component" value="Chromosome"/>
</dbReference>
<evidence type="ECO:0000259" key="5">
    <source>
        <dbReference type="PROSITE" id="PS50931"/>
    </source>
</evidence>
<proteinExistence type="inferred from homology"/>
<evidence type="ECO:0000256" key="2">
    <source>
        <dbReference type="ARBA" id="ARBA00023015"/>
    </source>
</evidence>
<dbReference type="RefSeq" id="WP_051429559.1">
    <property type="nucleotide sequence ID" value="NZ_CP033367.1"/>
</dbReference>
<organism evidence="6 7">
    <name type="scientific">Mesorhizobium loti R88b</name>
    <dbReference type="NCBI Taxonomy" id="935548"/>
    <lineage>
        <taxon>Bacteria</taxon>
        <taxon>Pseudomonadati</taxon>
        <taxon>Pseudomonadota</taxon>
        <taxon>Alphaproteobacteria</taxon>
        <taxon>Hyphomicrobiales</taxon>
        <taxon>Phyllobacteriaceae</taxon>
        <taxon>Mesorhizobium</taxon>
    </lineage>
</organism>
<evidence type="ECO:0000256" key="4">
    <source>
        <dbReference type="ARBA" id="ARBA00023163"/>
    </source>
</evidence>
<dbReference type="Gene3D" id="1.10.10.10">
    <property type="entry name" value="Winged helix-like DNA-binding domain superfamily/Winged helix DNA-binding domain"/>
    <property type="match status" value="1"/>
</dbReference>
<evidence type="ECO:0000256" key="1">
    <source>
        <dbReference type="ARBA" id="ARBA00009437"/>
    </source>
</evidence>
<dbReference type="Pfam" id="PF00126">
    <property type="entry name" value="HTH_1"/>
    <property type="match status" value="1"/>
</dbReference>
<dbReference type="FunFam" id="1.10.10.10:FF:000001">
    <property type="entry name" value="LysR family transcriptional regulator"/>
    <property type="match status" value="1"/>
</dbReference>
<dbReference type="PANTHER" id="PTHR30537:SF26">
    <property type="entry name" value="GLYCINE CLEAVAGE SYSTEM TRANSCRIPTIONAL ACTIVATOR"/>
    <property type="match status" value="1"/>
</dbReference>
<reference evidence="6 7" key="1">
    <citation type="submission" date="2018-10" db="EMBL/GenBank/DDBJ databases">
        <authorList>
            <person name="Perry B.J."/>
            <person name="Sullivan J.T."/>
            <person name="Murphy R.J.T."/>
            <person name="Ramsay J.P."/>
            <person name="Ronson C.W."/>
        </authorList>
    </citation>
    <scope>NUCLEOTIDE SEQUENCE [LARGE SCALE GENOMIC DNA]</scope>
    <source>
        <strain evidence="6 7">R88b</strain>
    </source>
</reference>
<keyword evidence="2" id="KW-0805">Transcription regulation</keyword>
<dbReference type="Pfam" id="PF03466">
    <property type="entry name" value="LysR_substrate"/>
    <property type="match status" value="1"/>
</dbReference>
<gene>
    <name evidence="6" type="ORF">EB235_23635</name>
</gene>
<protein>
    <submittedName>
        <fullName evidence="6">LysR family transcriptional regulator</fullName>
    </submittedName>
</protein>
<dbReference type="PANTHER" id="PTHR30537">
    <property type="entry name" value="HTH-TYPE TRANSCRIPTIONAL REGULATOR"/>
    <property type="match status" value="1"/>
</dbReference>
<dbReference type="PRINTS" id="PR00039">
    <property type="entry name" value="HTHLYSR"/>
</dbReference>
<comment type="similarity">
    <text evidence="1">Belongs to the LysR transcriptional regulatory family.</text>
</comment>
<accession>A0A6M7WVM4</accession>
<dbReference type="PROSITE" id="PS50931">
    <property type="entry name" value="HTH_LYSR"/>
    <property type="match status" value="1"/>
</dbReference>
<dbReference type="Gene3D" id="3.40.190.10">
    <property type="entry name" value="Periplasmic binding protein-like II"/>
    <property type="match status" value="2"/>
</dbReference>
<dbReference type="GO" id="GO:0006351">
    <property type="term" value="P:DNA-templated transcription"/>
    <property type="evidence" value="ECO:0007669"/>
    <property type="project" value="TreeGrafter"/>
</dbReference>
<evidence type="ECO:0000256" key="3">
    <source>
        <dbReference type="ARBA" id="ARBA00023125"/>
    </source>
</evidence>
<dbReference type="InterPro" id="IPR005119">
    <property type="entry name" value="LysR_subst-bd"/>
</dbReference>
<name>A0A6M7WVM4_RHILI</name>
<dbReference type="EMBL" id="CP033367">
    <property type="protein sequence ID" value="QKD04104.1"/>
    <property type="molecule type" value="Genomic_DNA"/>
</dbReference>